<evidence type="ECO:0000256" key="3">
    <source>
        <dbReference type="PROSITE-ProRule" id="PRU10007"/>
    </source>
</evidence>
<geneLocation type="plasmid" evidence="6">
    <name>pMTH1</name>
</geneLocation>
<comment type="similarity">
    <text evidence="1 4">Belongs to the aldehyde dehydrogenase family.</text>
</comment>
<evidence type="ECO:0000256" key="1">
    <source>
        <dbReference type="ARBA" id="ARBA00009986"/>
    </source>
</evidence>
<evidence type="ECO:0000313" key="6">
    <source>
        <dbReference type="EMBL" id="ABS87609.1"/>
    </source>
</evidence>
<dbReference type="FunFam" id="3.40.309.10:FF:000012">
    <property type="entry name" value="Betaine aldehyde dehydrogenase"/>
    <property type="match status" value="1"/>
</dbReference>
<dbReference type="PANTHER" id="PTHR11699">
    <property type="entry name" value="ALDEHYDE DEHYDROGENASE-RELATED"/>
    <property type="match status" value="1"/>
</dbReference>
<accession>A7UBP5</accession>
<proteinExistence type="inferred from homology"/>
<dbReference type="Pfam" id="PF00171">
    <property type="entry name" value="Aldedh"/>
    <property type="match status" value="1"/>
</dbReference>
<protein>
    <submittedName>
        <fullName evidence="6">Putative aldehyde dehydrogenase</fullName>
    </submittedName>
</protein>
<reference evidence="6" key="1">
    <citation type="journal article" date="2008" name="J. Bacteriol.">
        <title>Transposable modules generated by a single copy of insertion sequence ISPme1 and their influence on structure and evolution of natural plasmids of Paracoccus methylutens DM12.</title>
        <authorList>
            <person name="Bartosik D."/>
            <person name="Putyrski M."/>
            <person name="Dziewit L."/>
            <person name="Malewska E."/>
            <person name="Szymanik M."/>
            <person name="Jagiello E."/>
            <person name="Lukasik J."/>
            <person name="Baj J."/>
        </authorList>
    </citation>
    <scope>NUCLEOTIDE SEQUENCE</scope>
    <source>
        <strain evidence="6">DM12</strain>
        <plasmid evidence="6">pMTH1</plasmid>
    </source>
</reference>
<dbReference type="InterPro" id="IPR016161">
    <property type="entry name" value="Ald_DH/histidinol_DH"/>
</dbReference>
<feature type="domain" description="Aldehyde dehydrogenase" evidence="5">
    <location>
        <begin position="26"/>
        <end position="491"/>
    </location>
</feature>
<dbReference type="SUPFAM" id="SSF53720">
    <property type="entry name" value="ALDH-like"/>
    <property type="match status" value="1"/>
</dbReference>
<dbReference type="EMBL" id="EU043115">
    <property type="protein sequence ID" value="ABS87624.1"/>
    <property type="molecule type" value="Genomic_DNA"/>
</dbReference>
<evidence type="ECO:0000256" key="2">
    <source>
        <dbReference type="ARBA" id="ARBA00023002"/>
    </source>
</evidence>
<organism evidence="6">
    <name type="scientific">Paracoccus methylutens</name>
    <dbReference type="NCBI Taxonomy" id="135742"/>
    <lineage>
        <taxon>Bacteria</taxon>
        <taxon>Pseudomonadati</taxon>
        <taxon>Pseudomonadota</taxon>
        <taxon>Alphaproteobacteria</taxon>
        <taxon>Rhodobacterales</taxon>
        <taxon>Paracoccaceae</taxon>
        <taxon>Paracoccus</taxon>
    </lineage>
</organism>
<feature type="active site" evidence="3">
    <location>
        <position position="261"/>
    </location>
</feature>
<dbReference type="AlphaFoldDB" id="A7UBP5"/>
<dbReference type="EMBL" id="EU043115">
    <property type="protein sequence ID" value="ABS87609.1"/>
    <property type="molecule type" value="Genomic_DNA"/>
</dbReference>
<dbReference type="FunFam" id="3.40.605.10:FF:000007">
    <property type="entry name" value="NAD/NADP-dependent betaine aldehyde dehydrogenase"/>
    <property type="match status" value="1"/>
</dbReference>
<name>A7UBP5_9RHOB</name>
<keyword evidence="6" id="KW-0614">Plasmid</keyword>
<dbReference type="InterPro" id="IPR016162">
    <property type="entry name" value="Ald_DH_N"/>
</dbReference>
<evidence type="ECO:0000256" key="4">
    <source>
        <dbReference type="RuleBase" id="RU003345"/>
    </source>
</evidence>
<dbReference type="Gene3D" id="3.40.605.10">
    <property type="entry name" value="Aldehyde Dehydrogenase, Chain A, domain 1"/>
    <property type="match status" value="1"/>
</dbReference>
<dbReference type="CDD" id="cd07108">
    <property type="entry name" value="ALDH_MGR_2402"/>
    <property type="match status" value="1"/>
</dbReference>
<dbReference type="Gene3D" id="3.40.309.10">
    <property type="entry name" value="Aldehyde Dehydrogenase, Chain A, domain 2"/>
    <property type="match status" value="1"/>
</dbReference>
<dbReference type="PROSITE" id="PS00687">
    <property type="entry name" value="ALDEHYDE_DEHYDR_GLU"/>
    <property type="match status" value="1"/>
</dbReference>
<dbReference type="InterPro" id="IPR029510">
    <property type="entry name" value="Ald_DH_CS_GLU"/>
</dbReference>
<dbReference type="InterPro" id="IPR016163">
    <property type="entry name" value="Ald_DH_C"/>
</dbReference>
<dbReference type="GO" id="GO:0016620">
    <property type="term" value="F:oxidoreductase activity, acting on the aldehyde or oxo group of donors, NAD or NADP as acceptor"/>
    <property type="evidence" value="ECO:0007669"/>
    <property type="project" value="InterPro"/>
</dbReference>
<sequence length="504" mass="53553">MNTLHNPAAPAAVPFQTRSMLIGGAWQAAASGETITVENPARRSPIGEVPRARAEDVDRAVQAAAAAFPAWARIPARERGRLLAGIGEALEARLEELARTISAETGNALRTQARGEARMVADAFRYFGGLAGELKGLTIPLGEGVLSYTRREPIGVTGAIVPWNAPAQLAALKIAPAICAGNTIVLKAAEDAPLAVLLIAEICQQHLPPGVVNVVTGYGEECGAPLAGHPLVRKVSFTGSTGVGKAIMRAASDRLAPVSLELGGKSPSVVYEDADEDWVVDGIIASMRFTRQSQSCSAGSRLFLHADIFEPFLEKLVARTSALKIGDPLDEATDIGAIINERQFKKICGYVEEGLDRSEARLVMGGLPPREGPLSEGYFALPTIFADTSNEWRLAREEIFGPVLVAIPWRDEAEAIRMANDSHYGLAAYVWTRDIGRALRTAHAIEAGWVQVNQGGGQALGQSYGGVKESGIGREMSLEGMLDSFTETKSVNVSLTIPPPPPRA</sequence>
<evidence type="ECO:0000259" key="5">
    <source>
        <dbReference type="Pfam" id="PF00171"/>
    </source>
</evidence>
<keyword evidence="2 4" id="KW-0560">Oxidoreductase</keyword>
<dbReference type="EMBL" id="EU043115">
    <property type="protein sequence ID" value="ABS87617.1"/>
    <property type="molecule type" value="Genomic_DNA"/>
</dbReference>
<dbReference type="InterPro" id="IPR015590">
    <property type="entry name" value="Aldehyde_DH_dom"/>
</dbReference>